<reference evidence="2" key="1">
    <citation type="submission" date="2022-11" db="EMBL/GenBank/DDBJ databases">
        <authorList>
            <person name="Somphong A."/>
            <person name="Phongsopitanun W."/>
        </authorList>
    </citation>
    <scope>NUCLEOTIDE SEQUENCE</scope>
    <source>
        <strain evidence="2">Pm04-4</strain>
    </source>
</reference>
<protein>
    <submittedName>
        <fullName evidence="2">Uncharacterized protein</fullName>
    </submittedName>
</protein>
<dbReference type="EMBL" id="JAPNTZ010000024">
    <property type="protein sequence ID" value="MCY1145256.1"/>
    <property type="molecule type" value="Genomic_DNA"/>
</dbReference>
<evidence type="ECO:0000313" key="3">
    <source>
        <dbReference type="Proteomes" id="UP001151002"/>
    </source>
</evidence>
<organism evidence="2 3">
    <name type="scientific">Paractinoplanes pyxinae</name>
    <dbReference type="NCBI Taxonomy" id="2997416"/>
    <lineage>
        <taxon>Bacteria</taxon>
        <taxon>Bacillati</taxon>
        <taxon>Actinomycetota</taxon>
        <taxon>Actinomycetes</taxon>
        <taxon>Micromonosporales</taxon>
        <taxon>Micromonosporaceae</taxon>
        <taxon>Paractinoplanes</taxon>
    </lineage>
</organism>
<proteinExistence type="predicted"/>
<comment type="caution">
    <text evidence="2">The sequence shown here is derived from an EMBL/GenBank/DDBJ whole genome shotgun (WGS) entry which is preliminary data.</text>
</comment>
<dbReference type="Proteomes" id="UP001151002">
    <property type="component" value="Unassembled WGS sequence"/>
</dbReference>
<keyword evidence="3" id="KW-1185">Reference proteome</keyword>
<dbReference type="RefSeq" id="WP_267569859.1">
    <property type="nucleotide sequence ID" value="NZ_JAPNTZ010000024.1"/>
</dbReference>
<name>A0ABT4BFD4_9ACTN</name>
<evidence type="ECO:0000313" key="2">
    <source>
        <dbReference type="EMBL" id="MCY1145256.1"/>
    </source>
</evidence>
<evidence type="ECO:0000256" key="1">
    <source>
        <dbReference type="SAM" id="MobiDB-lite"/>
    </source>
</evidence>
<sequence>MNEPVFGEVLRRLVNGERVEGWSFEVVKPAWTDPWGYQVGLLATDPGGRRKVYRLTLEDPGDDQGRKTSWSDPVGEEG</sequence>
<accession>A0ABT4BFD4</accession>
<gene>
    <name evidence="2" type="ORF">OWR29_45265</name>
</gene>
<feature type="region of interest" description="Disordered" evidence="1">
    <location>
        <begin position="56"/>
        <end position="78"/>
    </location>
</feature>